<dbReference type="InterPro" id="IPR027392">
    <property type="entry name" value="TF_Znf"/>
</dbReference>
<dbReference type="EMBL" id="CP007128">
    <property type="protein sequence ID" value="AHG90916.1"/>
    <property type="molecule type" value="Genomic_DNA"/>
</dbReference>
<dbReference type="Pfam" id="PF13453">
    <property type="entry name" value="Zn_ribbon_TFIIB"/>
    <property type="match status" value="1"/>
</dbReference>
<dbReference type="HOGENOM" id="CLU_2195342_0_0_0"/>
<organism evidence="2 3">
    <name type="scientific">Gemmatirosa kalamazoonensis</name>
    <dbReference type="NCBI Taxonomy" id="861299"/>
    <lineage>
        <taxon>Bacteria</taxon>
        <taxon>Pseudomonadati</taxon>
        <taxon>Gemmatimonadota</taxon>
        <taxon>Gemmatimonadia</taxon>
        <taxon>Gemmatimonadales</taxon>
        <taxon>Gemmatimonadaceae</taxon>
        <taxon>Gemmatirosa</taxon>
    </lineage>
</organism>
<dbReference type="AlphaFoldDB" id="W0RJG0"/>
<dbReference type="Proteomes" id="UP000019151">
    <property type="component" value="Chromosome"/>
</dbReference>
<proteinExistence type="predicted"/>
<dbReference type="KEGG" id="gba:J421_3379"/>
<protein>
    <recommendedName>
        <fullName evidence="1">Transcription factor zinc-finger domain-containing protein</fullName>
    </recommendedName>
</protein>
<keyword evidence="3" id="KW-1185">Reference proteome</keyword>
<name>W0RJG0_9BACT</name>
<dbReference type="eggNOG" id="COG3809">
    <property type="taxonomic scope" value="Bacteria"/>
</dbReference>
<evidence type="ECO:0000313" key="2">
    <source>
        <dbReference type="EMBL" id="AHG90916.1"/>
    </source>
</evidence>
<evidence type="ECO:0000313" key="3">
    <source>
        <dbReference type="Proteomes" id="UP000019151"/>
    </source>
</evidence>
<sequence>MQPSNPKPSKNEEEYFARQNAERVQAMRARLDAERAEAERRSHIMRCPRCGGHLKDQLHHHVRIEVCPDCGGTWLDKGELEMLEAVDKSNIRRFMRDVFGVRDE</sequence>
<dbReference type="STRING" id="861299.J421_3379"/>
<dbReference type="RefSeq" id="WP_025412378.1">
    <property type="nucleotide sequence ID" value="NZ_CP007128.1"/>
</dbReference>
<evidence type="ECO:0000259" key="1">
    <source>
        <dbReference type="Pfam" id="PF13453"/>
    </source>
</evidence>
<accession>W0RJG0</accession>
<dbReference type="InParanoid" id="W0RJG0"/>
<dbReference type="OrthoDB" id="9814037at2"/>
<gene>
    <name evidence="2" type="ORF">J421_3379</name>
</gene>
<reference evidence="2 3" key="1">
    <citation type="journal article" date="2014" name="Genome Announc.">
        <title>Genome Sequence and Methylome of Soil Bacterium Gemmatirosa kalamazoonensis KBS708T, a Member of the Rarely Cultivated Gemmatimonadetes Phylum.</title>
        <authorList>
            <person name="Debruyn J.M."/>
            <person name="Radosevich M."/>
            <person name="Wommack K.E."/>
            <person name="Polson S.W."/>
            <person name="Hauser L.J."/>
            <person name="Fawaz M.N."/>
            <person name="Korlach J."/>
            <person name="Tsai Y.C."/>
        </authorList>
    </citation>
    <scope>NUCLEOTIDE SEQUENCE [LARGE SCALE GENOMIC DNA]</scope>
    <source>
        <strain evidence="2 3">KBS708</strain>
    </source>
</reference>
<feature type="domain" description="Transcription factor zinc-finger" evidence="1">
    <location>
        <begin position="46"/>
        <end position="83"/>
    </location>
</feature>